<protein>
    <submittedName>
        <fullName evidence="3">Terminase</fullName>
    </submittedName>
</protein>
<dbReference type="EMBL" id="QARU01000030">
    <property type="protein sequence ID" value="PUF73529.1"/>
    <property type="molecule type" value="Genomic_DNA"/>
</dbReference>
<organism evidence="3 4">
    <name type="scientific">Salmonella enterica I</name>
    <dbReference type="NCBI Taxonomy" id="59201"/>
    <lineage>
        <taxon>Bacteria</taxon>
        <taxon>Pseudomonadati</taxon>
        <taxon>Pseudomonadota</taxon>
        <taxon>Gammaproteobacteria</taxon>
        <taxon>Enterobacterales</taxon>
        <taxon>Enterobacteriaceae</taxon>
        <taxon>Salmonella</taxon>
    </lineage>
</organism>
<dbReference type="PANTHER" id="PTHR34413:SF2">
    <property type="entry name" value="PROPHAGE TAIL FIBER ASSEMBLY PROTEIN HOMOLOG TFAE-RELATED"/>
    <property type="match status" value="1"/>
</dbReference>
<feature type="domain" description="Phage terminase large subunit GpA ATPase" evidence="1">
    <location>
        <begin position="46"/>
        <end position="293"/>
    </location>
</feature>
<proteinExistence type="inferred from homology"/>
<evidence type="ECO:0000259" key="2">
    <source>
        <dbReference type="Pfam" id="PF20454"/>
    </source>
</evidence>
<dbReference type="InterPro" id="IPR051220">
    <property type="entry name" value="TFA_Chaperone"/>
</dbReference>
<dbReference type="InterPro" id="IPR008866">
    <property type="entry name" value="Phage_lambda_GpA-like"/>
</dbReference>
<dbReference type="Pfam" id="PF05876">
    <property type="entry name" value="GpA_ATPase"/>
    <property type="match status" value="1"/>
</dbReference>
<dbReference type="AlphaFoldDB" id="A0A315FUG6"/>
<evidence type="ECO:0000259" key="1">
    <source>
        <dbReference type="Pfam" id="PF05876"/>
    </source>
</evidence>
<name>A0A315FUG6_SALET</name>
<dbReference type="Proteomes" id="UP000250700">
    <property type="component" value="Unassembled WGS sequence"/>
</dbReference>
<dbReference type="RefSeq" id="WP_108415547.1">
    <property type="nucleotide sequence ID" value="NZ_QAQA01000031.1"/>
</dbReference>
<evidence type="ECO:0000313" key="3">
    <source>
        <dbReference type="EMBL" id="PUF73529.1"/>
    </source>
</evidence>
<gene>
    <name evidence="3" type="ORF">DAX91_26505</name>
</gene>
<dbReference type="GO" id="GO:0004519">
    <property type="term" value="F:endonuclease activity"/>
    <property type="evidence" value="ECO:0007669"/>
    <property type="project" value="InterPro"/>
</dbReference>
<dbReference type="Pfam" id="PF20454">
    <property type="entry name" value="GpA_nuclease"/>
    <property type="match status" value="1"/>
</dbReference>
<comment type="caution">
    <text evidence="3">The sequence shown here is derived from an EMBL/GenBank/DDBJ whole genome shotgun (WGS) entry which is preliminary data.</text>
</comment>
<dbReference type="GO" id="GO:0016887">
    <property type="term" value="F:ATP hydrolysis activity"/>
    <property type="evidence" value="ECO:0007669"/>
    <property type="project" value="InterPro"/>
</dbReference>
<reference evidence="3 4" key="1">
    <citation type="submission" date="2018-04" db="EMBL/GenBank/DDBJ databases">
        <title>Whole genome sequencing of Salmonella enterica.</title>
        <authorList>
            <person name="Bell R."/>
        </authorList>
    </citation>
    <scope>NUCLEOTIDE SEQUENCE [LARGE SCALE GENOMIC DNA]</scope>
    <source>
        <strain evidence="3 4">CFSAN058603</strain>
    </source>
</reference>
<dbReference type="GO" id="GO:0005524">
    <property type="term" value="F:ATP binding"/>
    <property type="evidence" value="ECO:0007669"/>
    <property type="project" value="InterPro"/>
</dbReference>
<dbReference type="PANTHER" id="PTHR34413">
    <property type="entry name" value="PROPHAGE TAIL FIBER ASSEMBLY PROTEIN HOMOLOG TFAE-RELATED-RELATED"/>
    <property type="match status" value="1"/>
</dbReference>
<dbReference type="InterPro" id="IPR046454">
    <property type="entry name" value="GpA_endonuclease"/>
</dbReference>
<dbReference type="InterPro" id="IPR046453">
    <property type="entry name" value="GpA_ATPase"/>
</dbReference>
<evidence type="ECO:0000313" key="4">
    <source>
        <dbReference type="Proteomes" id="UP000250700"/>
    </source>
</evidence>
<sequence>MISGERRANNANRAITNGLIALHIPVPLTTVQWADEYYYLPKESSYTPGKWETLPFQVAIMNAMGYELIRVVNLIKSARVGYTKMLLGVEGYFIEHKSRNSLLFQPTDSSAEDFMKSHVEPTIRDVPVLLELAPWFGRKHRDNTLTLKRFSSGVGFWCLGGAAAKNYREKSVDVVCYDELSSFEPDVEKEGSPTLLGDKRIEGSVWPKSIRGSTPKVKGSCQIEKAANESAHFMRFHVPCPHCGEEQYLKFGDGSTPFGLKWEKSKPETVYYLCEHNGCVIRQSELDQKAGRWICDNTGMWTRDGLAYFSASGEEVPPPRSITFHIWTAYSPFTTWIQIIYDWLDALKDPNGVKTFINTTLGEPYEEAVAEKLSHELLLEKVIHYAAPVPERVVYLTAGIDSQRNRYEMYVWGWAPGEEAFLIDKQIIMGRHDDEDTLQRVDAVINKKYRHADGTDISISRICWDTGGIDQEIVYQRSKKHGIFRVLPIKGASVYGKPVITMPRSRNQRGVFLCEIGTDTAKEMIYARLKEPPTPPDSASPYTFRFPDNPEIFSDVEAKQLVAEELVEKVVNGKIKLLWDAKKRRNEALDCLVYAYAAYRVSVQRWQLSLDALAASRKSENKTGPTLEELAAMLSGDLNNGNNG</sequence>
<accession>A0A315FUG6</accession>
<dbReference type="HAMAP" id="MF_04144">
    <property type="entry name" value="TERL_LAMBDA"/>
    <property type="match status" value="1"/>
</dbReference>
<feature type="domain" description="Terminase large subunit GpA endonuclease" evidence="2">
    <location>
        <begin position="323"/>
        <end position="601"/>
    </location>
</feature>